<feature type="domain" description="CID" evidence="2">
    <location>
        <begin position="25"/>
        <end position="193"/>
    </location>
</feature>
<keyword evidence="4" id="KW-1185">Reference proteome</keyword>
<dbReference type="STRING" id="1441469.A0A225ATJ0"/>
<dbReference type="EMBL" id="LFMY01000001">
    <property type="protein sequence ID" value="OKL64260.1"/>
    <property type="molecule type" value="Genomic_DNA"/>
</dbReference>
<evidence type="ECO:0000259" key="2">
    <source>
        <dbReference type="PROSITE" id="PS51391"/>
    </source>
</evidence>
<feature type="compositionally biased region" description="Gly residues" evidence="1">
    <location>
        <begin position="529"/>
        <end position="543"/>
    </location>
</feature>
<dbReference type="RefSeq" id="XP_020124381.1">
    <property type="nucleotide sequence ID" value="XM_020260191.1"/>
</dbReference>
<evidence type="ECO:0000256" key="1">
    <source>
        <dbReference type="SAM" id="MobiDB-lite"/>
    </source>
</evidence>
<dbReference type="AlphaFoldDB" id="A0A225ATJ0"/>
<protein>
    <recommendedName>
        <fullName evidence="2">CID domain-containing protein</fullName>
    </recommendedName>
</protein>
<feature type="compositionally biased region" description="Low complexity" evidence="1">
    <location>
        <begin position="497"/>
        <end position="513"/>
    </location>
</feature>
<dbReference type="Gene3D" id="1.25.40.90">
    <property type="match status" value="1"/>
</dbReference>
<evidence type="ECO:0000313" key="4">
    <source>
        <dbReference type="Proteomes" id="UP000214365"/>
    </source>
</evidence>
<proteinExistence type="predicted"/>
<dbReference type="PANTHER" id="PTHR12323:SF0">
    <property type="entry name" value="CALCIUM HOMEOSTASIS ENDOPLASMIC RETICULUM PROTEIN"/>
    <property type="match status" value="1"/>
</dbReference>
<dbReference type="GO" id="GO:0006874">
    <property type="term" value="P:intracellular calcium ion homeostasis"/>
    <property type="evidence" value="ECO:0007669"/>
    <property type="project" value="TreeGrafter"/>
</dbReference>
<feature type="compositionally biased region" description="Basic and acidic residues" evidence="1">
    <location>
        <begin position="365"/>
        <end position="382"/>
    </location>
</feature>
<dbReference type="InterPro" id="IPR006569">
    <property type="entry name" value="CID_dom"/>
</dbReference>
<dbReference type="OrthoDB" id="21470at2759"/>
<sequence>MATHQLAIAKASFSAALLRPDPASLGRDDISSFHALLDSALSHCSRTNVQTCKEWLLRHVVASSNRAAGLGKYLSALSASFDTASAKEQPASLKPAGPGTSGKRRRLHILYLLNDILHHTKYHTNEGVSAFVNFSSALQPHAIELVGFAASFDRKKNPKHHRRLDQLLDAWYDHGYYSAEYLNKLRELVRNAESVDMIKASVGLSEGAGQAQTQVSRREAPYIMPASHGDPSTPYYDLPAGNFVPHIIPDSTTPIRPDTVKPLQFLAGPADQKLVGIMKEFFQDVDQIYRSNESEVSDNAHAEIDELGQAVVRDEKSGEIIDGDTYYGWSRDFCLQMKRRKAKRIYSQSRSHSPGVNVRSRRRRYSDSNSRDYDSRSPERRSRSPSSNASGEGYRPRSGAQTRSRSRSRSNSYSPRPASPPQSFPNSQQIFQPPTPPSLPPNPAYSLNGPPSFPPQYSVNLPPPPPLNYNAPWPTPHVPPPPLFPPGGQHVVPPGIANFPQQYQPPANQANQYGRPGQQPMSAFPPPWQGGGHPGGYGQSGHR</sequence>
<comment type="caution">
    <text evidence="3">The sequence shown here is derived from an EMBL/GenBank/DDBJ whole genome shotgun (WGS) entry which is preliminary data.</text>
</comment>
<dbReference type="InterPro" id="IPR008942">
    <property type="entry name" value="ENTH_VHS"/>
</dbReference>
<gene>
    <name evidence="3" type="ORF">UA08_00390</name>
</gene>
<dbReference type="GeneID" id="31000145"/>
<feature type="region of interest" description="Disordered" evidence="1">
    <location>
        <begin position="342"/>
        <end position="543"/>
    </location>
</feature>
<name>A0A225ATJ0_TALAT</name>
<dbReference type="PANTHER" id="PTHR12323">
    <property type="entry name" value="SR-RELATED CTD ASSOCIATED FACTOR 6"/>
    <property type="match status" value="1"/>
</dbReference>
<organism evidence="3 4">
    <name type="scientific">Talaromyces atroroseus</name>
    <dbReference type="NCBI Taxonomy" id="1441469"/>
    <lineage>
        <taxon>Eukaryota</taxon>
        <taxon>Fungi</taxon>
        <taxon>Dikarya</taxon>
        <taxon>Ascomycota</taxon>
        <taxon>Pezizomycotina</taxon>
        <taxon>Eurotiomycetes</taxon>
        <taxon>Eurotiomycetidae</taxon>
        <taxon>Eurotiales</taxon>
        <taxon>Trichocomaceae</taxon>
        <taxon>Talaromyces</taxon>
        <taxon>Talaromyces sect. Trachyspermi</taxon>
    </lineage>
</organism>
<evidence type="ECO:0000313" key="3">
    <source>
        <dbReference type="EMBL" id="OKL64260.1"/>
    </source>
</evidence>
<dbReference type="GO" id="GO:0048471">
    <property type="term" value="C:perinuclear region of cytoplasm"/>
    <property type="evidence" value="ECO:0007669"/>
    <property type="project" value="TreeGrafter"/>
</dbReference>
<dbReference type="PROSITE" id="PS51391">
    <property type="entry name" value="CID"/>
    <property type="match status" value="1"/>
</dbReference>
<dbReference type="Pfam" id="PF04818">
    <property type="entry name" value="CID"/>
    <property type="match status" value="1"/>
</dbReference>
<feature type="compositionally biased region" description="Pro residues" evidence="1">
    <location>
        <begin position="461"/>
        <end position="485"/>
    </location>
</feature>
<feature type="compositionally biased region" description="Pro residues" evidence="1">
    <location>
        <begin position="433"/>
        <end position="443"/>
    </location>
</feature>
<accession>A0A225ATJ0</accession>
<reference evidence="3 4" key="1">
    <citation type="submission" date="2015-06" db="EMBL/GenBank/DDBJ databases">
        <title>Talaromyces atroroseus IBT 11181 draft genome.</title>
        <authorList>
            <person name="Rasmussen K.B."/>
            <person name="Rasmussen S."/>
            <person name="Petersen B."/>
            <person name="Sicheritz-Ponten T."/>
            <person name="Mortensen U.H."/>
            <person name="Thrane U."/>
        </authorList>
    </citation>
    <scope>NUCLEOTIDE SEQUENCE [LARGE SCALE GENOMIC DNA]</scope>
    <source>
        <strain evidence="3 4">IBT 11181</strain>
    </source>
</reference>
<dbReference type="Proteomes" id="UP000214365">
    <property type="component" value="Unassembled WGS sequence"/>
</dbReference>